<dbReference type="Proteomes" id="UP000663870">
    <property type="component" value="Unassembled WGS sequence"/>
</dbReference>
<name>A0A815N7W4_9BILA</name>
<evidence type="ECO:0000313" key="1">
    <source>
        <dbReference type="EMBL" id="CAF1428381.1"/>
    </source>
</evidence>
<protein>
    <submittedName>
        <fullName evidence="1">Uncharacterized protein</fullName>
    </submittedName>
</protein>
<evidence type="ECO:0000313" key="2">
    <source>
        <dbReference type="EMBL" id="CAF1631888.1"/>
    </source>
</evidence>
<keyword evidence="4" id="KW-1185">Reference proteome</keyword>
<dbReference type="Proteomes" id="UP000663854">
    <property type="component" value="Unassembled WGS sequence"/>
</dbReference>
<comment type="caution">
    <text evidence="1">The sequence shown here is derived from an EMBL/GenBank/DDBJ whole genome shotgun (WGS) entry which is preliminary data.</text>
</comment>
<sequence length="210" mass="24866">MIHGMIHYEPQLISNLQYYRQAIIDAFKRNYPEKLFYFNESIFSRKLLLNQGIHVGKQVSSTNYVDEMKHLNLTTKRKFLYHDELAIKHTKYKTLSSTKSHKFVDCCVSFVFGRQIKLGLIRAIVTDPNDNEKIFVLLEDLIDELARHHLLQFKTNNTTFLTIPNIYIRKRSSWLILRSSSHILHKHSYRFLNDEETIKIIEYSNLKGSS</sequence>
<organism evidence="1 3">
    <name type="scientific">Rotaria sordida</name>
    <dbReference type="NCBI Taxonomy" id="392033"/>
    <lineage>
        <taxon>Eukaryota</taxon>
        <taxon>Metazoa</taxon>
        <taxon>Spiralia</taxon>
        <taxon>Gnathifera</taxon>
        <taxon>Rotifera</taxon>
        <taxon>Eurotatoria</taxon>
        <taxon>Bdelloidea</taxon>
        <taxon>Philodinida</taxon>
        <taxon>Philodinidae</taxon>
        <taxon>Rotaria</taxon>
    </lineage>
</organism>
<evidence type="ECO:0000313" key="3">
    <source>
        <dbReference type="Proteomes" id="UP000663854"/>
    </source>
</evidence>
<reference evidence="1" key="1">
    <citation type="submission" date="2021-02" db="EMBL/GenBank/DDBJ databases">
        <authorList>
            <person name="Nowell W R."/>
        </authorList>
    </citation>
    <scope>NUCLEOTIDE SEQUENCE</scope>
</reference>
<evidence type="ECO:0000313" key="4">
    <source>
        <dbReference type="Proteomes" id="UP000663870"/>
    </source>
</evidence>
<accession>A0A815N7W4</accession>
<gene>
    <name evidence="2" type="ORF">JXQ802_LOCUS51914</name>
    <name evidence="1" type="ORF">PYM288_LOCUS35649</name>
</gene>
<proteinExistence type="predicted"/>
<dbReference type="AlphaFoldDB" id="A0A815N7W4"/>
<dbReference type="EMBL" id="CAJNOH010006305">
    <property type="protein sequence ID" value="CAF1428381.1"/>
    <property type="molecule type" value="Genomic_DNA"/>
</dbReference>
<dbReference type="EMBL" id="CAJNOL010007868">
    <property type="protein sequence ID" value="CAF1631888.1"/>
    <property type="molecule type" value="Genomic_DNA"/>
</dbReference>